<feature type="domain" description="DUF7344" evidence="1">
    <location>
        <begin position="2"/>
        <end position="64"/>
    </location>
</feature>
<reference evidence="2 3" key="1">
    <citation type="journal article" date="2019" name="Int. J. Syst. Evol. Microbiol.">
        <title>The Global Catalogue of Microorganisms (GCM) 10K type strain sequencing project: providing services to taxonomists for standard genome sequencing and annotation.</title>
        <authorList>
            <consortium name="The Broad Institute Genomics Platform"/>
            <consortium name="The Broad Institute Genome Sequencing Center for Infectious Disease"/>
            <person name="Wu L."/>
            <person name="Ma J."/>
        </authorList>
    </citation>
    <scope>NUCLEOTIDE SEQUENCE [LARGE SCALE GENOMIC DNA]</scope>
    <source>
        <strain evidence="2 3">XZYJ18</strain>
    </source>
</reference>
<dbReference type="RefSeq" id="WP_254269949.1">
    <property type="nucleotide sequence ID" value="NZ_JBHSFC010000001.1"/>
</dbReference>
<comment type="caution">
    <text evidence="2">The sequence shown here is derived from an EMBL/GenBank/DDBJ whole genome shotgun (WGS) entry which is preliminary data.</text>
</comment>
<sequence length="88" mass="9960">MLEYLDGTDDGVAAFSELVEHVADSDGDSTDDHGRVEVDLHHHHLPKLDDANLVEYDARSETVRYRAGTAVGEWVEFARTYESGRERR</sequence>
<dbReference type="EMBL" id="JBHSHT010000001">
    <property type="protein sequence ID" value="MFC4824298.1"/>
    <property type="molecule type" value="Genomic_DNA"/>
</dbReference>
<name>A0ABD5Q0X4_9EURY</name>
<evidence type="ECO:0000259" key="1">
    <source>
        <dbReference type="Pfam" id="PF24035"/>
    </source>
</evidence>
<evidence type="ECO:0000313" key="3">
    <source>
        <dbReference type="Proteomes" id="UP001595945"/>
    </source>
</evidence>
<keyword evidence="3" id="KW-1185">Reference proteome</keyword>
<accession>A0ABD5Q0X4</accession>
<dbReference type="InterPro" id="IPR055768">
    <property type="entry name" value="DUF7344"/>
</dbReference>
<dbReference type="Proteomes" id="UP001595945">
    <property type="component" value="Unassembled WGS sequence"/>
</dbReference>
<protein>
    <recommendedName>
        <fullName evidence="1">DUF7344 domain-containing protein</fullName>
    </recommendedName>
</protein>
<organism evidence="2 3">
    <name type="scientific">Halorussus aquaticus</name>
    <dbReference type="NCBI Taxonomy" id="2953748"/>
    <lineage>
        <taxon>Archaea</taxon>
        <taxon>Methanobacteriati</taxon>
        <taxon>Methanobacteriota</taxon>
        <taxon>Stenosarchaea group</taxon>
        <taxon>Halobacteria</taxon>
        <taxon>Halobacteriales</taxon>
        <taxon>Haladaptataceae</taxon>
        <taxon>Halorussus</taxon>
    </lineage>
</organism>
<gene>
    <name evidence="2" type="ORF">ACFO9K_08480</name>
</gene>
<dbReference type="AlphaFoldDB" id="A0ABD5Q0X4"/>
<evidence type="ECO:0000313" key="2">
    <source>
        <dbReference type="EMBL" id="MFC4824298.1"/>
    </source>
</evidence>
<dbReference type="Gene3D" id="1.10.10.10">
    <property type="entry name" value="Winged helix-like DNA-binding domain superfamily/Winged helix DNA-binding domain"/>
    <property type="match status" value="1"/>
</dbReference>
<dbReference type="Pfam" id="PF24035">
    <property type="entry name" value="DUF7344"/>
    <property type="match status" value="1"/>
</dbReference>
<dbReference type="InterPro" id="IPR036388">
    <property type="entry name" value="WH-like_DNA-bd_sf"/>
</dbReference>
<proteinExistence type="predicted"/>